<dbReference type="EMBL" id="CP003557">
    <property type="protein sequence ID" value="AFN75147.1"/>
    <property type="molecule type" value="Genomic_DNA"/>
</dbReference>
<dbReference type="PANTHER" id="PTHR18964">
    <property type="entry name" value="ROK (REPRESSOR, ORF, KINASE) FAMILY"/>
    <property type="match status" value="1"/>
</dbReference>
<dbReference type="CDD" id="cd23763">
    <property type="entry name" value="ASKHA_ATPase_ROK"/>
    <property type="match status" value="1"/>
</dbReference>
<dbReference type="PANTHER" id="PTHR18964:SF149">
    <property type="entry name" value="BIFUNCTIONAL UDP-N-ACETYLGLUCOSAMINE 2-EPIMERASE_N-ACETYLMANNOSAMINE KINASE"/>
    <property type="match status" value="1"/>
</dbReference>
<dbReference type="eggNOG" id="COG1940">
    <property type="taxonomic scope" value="Bacteria"/>
</dbReference>
<dbReference type="InterPro" id="IPR043129">
    <property type="entry name" value="ATPase_NBD"/>
</dbReference>
<dbReference type="AlphaFoldDB" id="I6YX35"/>
<proteinExistence type="inferred from homology"/>
<dbReference type="GO" id="GO:0016301">
    <property type="term" value="F:kinase activity"/>
    <property type="evidence" value="ECO:0007669"/>
    <property type="project" value="UniProtKB-KW"/>
</dbReference>
<sequence>MSREFIISVDLGGTKILTALVDKDNNIVSRIKIPTSLKKGADGLVDSISESVTAIIRENSLTEKNIKAVAMGVPGTVNPFTGIIDTAPNLGINNFNIKEALSSKISMPVLIENDVNLAGLGIKKFEFGDEVKNMLVVFIGTGIGGALFFDGKIYRGSSFYAGEIGHMLVDKKGAFATKPKRRTFEKTASRTAIEETIIKEIRKGKDSILRKYVESGKKLKSKVLLEALKKQDKLTVKVLSKAATVTGTVLGSLTTLLNFDTIVLGGGVVEAMEDFILPIIKASFYNGVLPAPGKIVEIRATKLGDDAAIYGGIALAEEFLK</sequence>
<dbReference type="PROSITE" id="PS01125">
    <property type="entry name" value="ROK"/>
    <property type="match status" value="1"/>
</dbReference>
<evidence type="ECO:0000313" key="2">
    <source>
        <dbReference type="EMBL" id="AFN75147.1"/>
    </source>
</evidence>
<accession>I6YX35</accession>
<dbReference type="Pfam" id="PF00480">
    <property type="entry name" value="ROK"/>
    <property type="match status" value="1"/>
</dbReference>
<dbReference type="KEGG" id="mro:MROS_1915"/>
<keyword evidence="2" id="KW-0808">Transferase</keyword>
<organism evidence="2 3">
    <name type="scientific">Melioribacter roseus (strain DSM 23840 / JCM 17771 / VKM B-2668 / P3M-2)</name>
    <dbReference type="NCBI Taxonomy" id="1191523"/>
    <lineage>
        <taxon>Bacteria</taxon>
        <taxon>Pseudomonadati</taxon>
        <taxon>Ignavibacteriota</taxon>
        <taxon>Ignavibacteria</taxon>
        <taxon>Ignavibacteriales</taxon>
        <taxon>Melioribacteraceae</taxon>
        <taxon>Melioribacter</taxon>
    </lineage>
</organism>
<comment type="similarity">
    <text evidence="1">Belongs to the ROK (NagC/XylR) family.</text>
</comment>
<dbReference type="Proteomes" id="UP000009011">
    <property type="component" value="Chromosome"/>
</dbReference>
<evidence type="ECO:0000256" key="1">
    <source>
        <dbReference type="ARBA" id="ARBA00006479"/>
    </source>
</evidence>
<name>I6YX35_MELRP</name>
<evidence type="ECO:0000313" key="3">
    <source>
        <dbReference type="Proteomes" id="UP000009011"/>
    </source>
</evidence>
<dbReference type="HOGENOM" id="CLU_036604_0_0_10"/>
<dbReference type="STRING" id="1191523.MROS_1915"/>
<reference evidence="2 3" key="1">
    <citation type="journal article" date="2013" name="PLoS ONE">
        <title>Genomic analysis of Melioribacter roseus, facultatively anaerobic organotrophic bacterium representing a novel deep lineage within Bacteriodetes/Chlorobi group.</title>
        <authorList>
            <person name="Kadnikov V.V."/>
            <person name="Mardanov A.V."/>
            <person name="Podosokorskaya O.A."/>
            <person name="Gavrilov S.N."/>
            <person name="Kublanov I.V."/>
            <person name="Beletsky A.V."/>
            <person name="Bonch-Osmolovskaya E.A."/>
            <person name="Ravin N.V."/>
        </authorList>
    </citation>
    <scope>NUCLEOTIDE SEQUENCE [LARGE SCALE GENOMIC DNA]</scope>
    <source>
        <strain evidence="3">JCM 17771 / P3M-2</strain>
    </source>
</reference>
<gene>
    <name evidence="2" type="ordered locus">MROS_1915</name>
</gene>
<dbReference type="OrthoDB" id="9810372at2"/>
<dbReference type="InterPro" id="IPR000600">
    <property type="entry name" value="ROK"/>
</dbReference>
<dbReference type="RefSeq" id="WP_014856579.1">
    <property type="nucleotide sequence ID" value="NC_018178.1"/>
</dbReference>
<keyword evidence="2" id="KW-0418">Kinase</keyword>
<dbReference type="SUPFAM" id="SSF53067">
    <property type="entry name" value="Actin-like ATPase domain"/>
    <property type="match status" value="1"/>
</dbReference>
<keyword evidence="3" id="KW-1185">Reference proteome</keyword>
<protein>
    <submittedName>
        <fullName evidence="2">Glucokinase</fullName>
    </submittedName>
</protein>
<dbReference type="InterPro" id="IPR049874">
    <property type="entry name" value="ROK_cs"/>
</dbReference>
<dbReference type="Gene3D" id="3.30.420.40">
    <property type="match status" value="2"/>
</dbReference>